<keyword evidence="3" id="KW-1185">Reference proteome</keyword>
<gene>
    <name evidence="2" type="ORF">PVAP13_1NG485019</name>
</gene>
<comment type="caution">
    <text evidence="2">The sequence shown here is derived from an EMBL/GenBank/DDBJ whole genome shotgun (WGS) entry which is preliminary data.</text>
</comment>
<name>A0A8T0XAG8_PANVG</name>
<dbReference type="AlphaFoldDB" id="A0A8T0XAG8"/>
<feature type="region of interest" description="Disordered" evidence="1">
    <location>
        <begin position="50"/>
        <end position="69"/>
    </location>
</feature>
<sequence>MLVDHYARARLIHHLVEVGLLTAWNHGDTSSGTKANYCLAGEAYAVSRHGGSARERANGVPNRSGRSLQDPLVDVVQRRHAAIV</sequence>
<accession>A0A8T0XAG8</accession>
<proteinExistence type="predicted"/>
<protein>
    <submittedName>
        <fullName evidence="2">Uncharacterized protein</fullName>
    </submittedName>
</protein>
<evidence type="ECO:0000313" key="2">
    <source>
        <dbReference type="EMBL" id="KAG2654364.1"/>
    </source>
</evidence>
<organism evidence="2 3">
    <name type="scientific">Panicum virgatum</name>
    <name type="common">Blackwell switchgrass</name>
    <dbReference type="NCBI Taxonomy" id="38727"/>
    <lineage>
        <taxon>Eukaryota</taxon>
        <taxon>Viridiplantae</taxon>
        <taxon>Streptophyta</taxon>
        <taxon>Embryophyta</taxon>
        <taxon>Tracheophyta</taxon>
        <taxon>Spermatophyta</taxon>
        <taxon>Magnoliopsida</taxon>
        <taxon>Liliopsida</taxon>
        <taxon>Poales</taxon>
        <taxon>Poaceae</taxon>
        <taxon>PACMAD clade</taxon>
        <taxon>Panicoideae</taxon>
        <taxon>Panicodae</taxon>
        <taxon>Paniceae</taxon>
        <taxon>Panicinae</taxon>
        <taxon>Panicum</taxon>
        <taxon>Panicum sect. Hiantes</taxon>
    </lineage>
</organism>
<evidence type="ECO:0000313" key="3">
    <source>
        <dbReference type="Proteomes" id="UP000823388"/>
    </source>
</evidence>
<dbReference type="EMBL" id="CM029038">
    <property type="protein sequence ID" value="KAG2654364.1"/>
    <property type="molecule type" value="Genomic_DNA"/>
</dbReference>
<reference evidence="2" key="1">
    <citation type="submission" date="2020-05" db="EMBL/GenBank/DDBJ databases">
        <title>WGS assembly of Panicum virgatum.</title>
        <authorList>
            <person name="Lovell J.T."/>
            <person name="Jenkins J."/>
            <person name="Shu S."/>
            <person name="Juenger T.E."/>
            <person name="Schmutz J."/>
        </authorList>
    </citation>
    <scope>NUCLEOTIDE SEQUENCE</scope>
    <source>
        <strain evidence="2">AP13</strain>
    </source>
</reference>
<evidence type="ECO:0000256" key="1">
    <source>
        <dbReference type="SAM" id="MobiDB-lite"/>
    </source>
</evidence>
<dbReference type="Proteomes" id="UP000823388">
    <property type="component" value="Chromosome 1N"/>
</dbReference>